<proteinExistence type="predicted"/>
<keyword evidence="3" id="KW-1185">Reference proteome</keyword>
<dbReference type="RefSeq" id="WP_367878901.1">
    <property type="nucleotide sequence ID" value="NZ_JBFNXX010000013.1"/>
</dbReference>
<protein>
    <submittedName>
        <fullName evidence="2">Ferric reductase</fullName>
    </submittedName>
</protein>
<name>A0ABV3RQC5_9RHOB</name>
<feature type="transmembrane region" description="Helical" evidence="1">
    <location>
        <begin position="112"/>
        <end position="130"/>
    </location>
</feature>
<reference evidence="2 3" key="1">
    <citation type="submission" date="2024-07" db="EMBL/GenBank/DDBJ databases">
        <title>Marimonas sp.nov., isolated from tidal-flat sediment.</title>
        <authorList>
            <person name="Jayan J.N."/>
            <person name="Lee S.S."/>
        </authorList>
    </citation>
    <scope>NUCLEOTIDE SEQUENCE [LARGE SCALE GENOMIC DNA]</scope>
    <source>
        <strain evidence="2 3">MJW-29</strain>
    </source>
</reference>
<organism evidence="2 3">
    <name type="scientific">Sulfitobacter sediminis</name>
    <dbReference type="NCBI Taxonomy" id="3234186"/>
    <lineage>
        <taxon>Bacteria</taxon>
        <taxon>Pseudomonadati</taxon>
        <taxon>Pseudomonadota</taxon>
        <taxon>Alphaproteobacteria</taxon>
        <taxon>Rhodobacterales</taxon>
        <taxon>Roseobacteraceae</taxon>
        <taxon>Sulfitobacter</taxon>
    </lineage>
</organism>
<dbReference type="Proteomes" id="UP001556098">
    <property type="component" value="Unassembled WGS sequence"/>
</dbReference>
<feature type="transmembrane region" description="Helical" evidence="1">
    <location>
        <begin position="142"/>
        <end position="161"/>
    </location>
</feature>
<gene>
    <name evidence="2" type="ORF">AB2B41_16435</name>
</gene>
<feature type="transmembrane region" description="Helical" evidence="1">
    <location>
        <begin position="72"/>
        <end position="92"/>
    </location>
</feature>
<accession>A0ABV3RQC5</accession>
<evidence type="ECO:0000313" key="2">
    <source>
        <dbReference type="EMBL" id="MEW9921200.1"/>
    </source>
</evidence>
<evidence type="ECO:0000313" key="3">
    <source>
        <dbReference type="Proteomes" id="UP001556098"/>
    </source>
</evidence>
<keyword evidence="1" id="KW-0472">Membrane</keyword>
<dbReference type="EMBL" id="JBFNXX010000013">
    <property type="protein sequence ID" value="MEW9921200.1"/>
    <property type="molecule type" value="Genomic_DNA"/>
</dbReference>
<keyword evidence="1" id="KW-1133">Transmembrane helix</keyword>
<feature type="transmembrane region" description="Helical" evidence="1">
    <location>
        <begin position="34"/>
        <end position="60"/>
    </location>
</feature>
<evidence type="ECO:0000256" key="1">
    <source>
        <dbReference type="SAM" id="Phobius"/>
    </source>
</evidence>
<comment type="caution">
    <text evidence="2">The sequence shown here is derived from an EMBL/GenBank/DDBJ whole genome shotgun (WGS) entry which is preliminary data.</text>
</comment>
<keyword evidence="1" id="KW-0812">Transmembrane</keyword>
<feature type="transmembrane region" description="Helical" evidence="1">
    <location>
        <begin position="173"/>
        <end position="195"/>
    </location>
</feature>
<sequence length="201" mass="21234">MARRLLIWGALALVVLVPLGLAAGSPLLAWREPVYIVAGFAGVLGMVLLLVQPLLAGGLLPGLEGLRGRRAHGFVGLGLVVAVVVHVAGLWVTSPPDVVDALLLRSPTPFSVWGVIAMWAIFTAAVLALGRQKLGLRPRVWRFGHTGLALVVVAGSVVHALLIDGTMESMSKIALSALALLATLKVVGGLWMFLLRRRERA</sequence>